<dbReference type="RefSeq" id="WP_311483457.1">
    <property type="nucleotide sequence ID" value="NZ_JAVRHP010000012.1"/>
</dbReference>
<evidence type="ECO:0000313" key="1">
    <source>
        <dbReference type="EMBL" id="MDT0649293.1"/>
    </source>
</evidence>
<evidence type="ECO:0000313" key="2">
    <source>
        <dbReference type="Proteomes" id="UP001248819"/>
    </source>
</evidence>
<dbReference type="GO" id="GO:0016874">
    <property type="term" value="F:ligase activity"/>
    <property type="evidence" value="ECO:0007669"/>
    <property type="project" value="UniProtKB-KW"/>
</dbReference>
<dbReference type="PANTHER" id="PTHR36932:SF1">
    <property type="entry name" value="CAPSULAR POLYSACCHARIDE BIOSYNTHESIS PROTEIN"/>
    <property type="match status" value="1"/>
</dbReference>
<accession>A0ABU3CSF8</accession>
<comment type="caution">
    <text evidence="1">The sequence shown here is derived from an EMBL/GenBank/DDBJ whole genome shotgun (WGS) entry which is preliminary data.</text>
</comment>
<keyword evidence="2" id="KW-1185">Reference proteome</keyword>
<reference evidence="1 2" key="1">
    <citation type="submission" date="2023-09" db="EMBL/GenBank/DDBJ databases">
        <authorList>
            <person name="Rey-Velasco X."/>
        </authorList>
    </citation>
    <scope>NUCLEOTIDE SEQUENCE [LARGE SCALE GENOMIC DNA]</scope>
    <source>
        <strain evidence="1 2">F297</strain>
    </source>
</reference>
<dbReference type="InterPro" id="IPR042099">
    <property type="entry name" value="ANL_N_sf"/>
</dbReference>
<dbReference type="Gene3D" id="3.40.50.12780">
    <property type="entry name" value="N-terminal domain of ligase-like"/>
    <property type="match status" value="1"/>
</dbReference>
<dbReference type="InterPro" id="IPR053158">
    <property type="entry name" value="CapK_Type1_Caps_Biosynth"/>
</dbReference>
<keyword evidence="1" id="KW-0436">Ligase</keyword>
<dbReference type="Proteomes" id="UP001248819">
    <property type="component" value="Unassembled WGS sequence"/>
</dbReference>
<dbReference type="SUPFAM" id="SSF56801">
    <property type="entry name" value="Acetyl-CoA synthetase-like"/>
    <property type="match status" value="1"/>
</dbReference>
<name>A0ABU3CSF8_9FLAO</name>
<gene>
    <name evidence="1" type="ORF">RM529_04015</name>
</gene>
<organism evidence="1 2">
    <name type="scientific">Autumnicola edwardsiae</name>
    <dbReference type="NCBI Taxonomy" id="3075594"/>
    <lineage>
        <taxon>Bacteria</taxon>
        <taxon>Pseudomonadati</taxon>
        <taxon>Bacteroidota</taxon>
        <taxon>Flavobacteriia</taxon>
        <taxon>Flavobacteriales</taxon>
        <taxon>Flavobacteriaceae</taxon>
        <taxon>Autumnicola</taxon>
    </lineage>
</organism>
<dbReference type="PANTHER" id="PTHR36932">
    <property type="entry name" value="CAPSULAR POLYSACCHARIDE BIOSYNTHESIS PROTEIN"/>
    <property type="match status" value="1"/>
</dbReference>
<protein>
    <submittedName>
        <fullName evidence="1">Phenylacetate--CoA ligase family protein</fullName>
    </submittedName>
</protein>
<sequence length="436" mass="50853">MKWFRLSLQLNNFPINRAEELLHQIQEIPEHKYREYLEGQRESILKFHIENNEFYRQFCPTQNCKNWADVPVMKKADLQQPLQNRISKGFSSRKTTYVGKTSGSSGQPFIFAKDRFAHALSWAGFNNRYRWHGIDLNKSLQARFYGIPLDFYGNVQERVKDRISLRRRFNIFNLSDEKMQNFLQRFKNTKFEYINGYTSAILLFSKFLKNKSIILKEICPSLKVCIVTSERLFENDKILMEETLGVPVLNEYGASEVGLIAFENREKEWIVNSEDLYVEILDEHNNILPFGKEGRVVITSLYNKAHPMIRYDIGDTGILSEESSFKHPKLQKLIGRTNDIAHLANGKIVPGLTFYYVTKTIITDAGDIKEFVITQTAMDSFKIEYVSETDFDKNQVQKITAAIQKYVGKDLKVNFERKHTLQRSKSGKLKQFTSLI</sequence>
<proteinExistence type="predicted"/>
<dbReference type="EMBL" id="JAVRHP010000012">
    <property type="protein sequence ID" value="MDT0649293.1"/>
    <property type="molecule type" value="Genomic_DNA"/>
</dbReference>